<dbReference type="Proteomes" id="UP000324800">
    <property type="component" value="Unassembled WGS sequence"/>
</dbReference>
<feature type="non-terminal residue" evidence="2">
    <location>
        <position position="170"/>
    </location>
</feature>
<sequence>MPQSTVTFSVTPLLTRTAKLLFRAPAPPPQQLRGSISVINMSQGTLRCLIASIDIAKEIDRRNSLIRKLAKAEMKRRRQVAVRSIAETKAANSESKQSGQTQQQMQSTQSTQQMLTKSLSLSQSQTFQSTIESLIEEYRMKQQQKLKQIGGVNGGESMPPPFCTRNDVNS</sequence>
<name>A0A5J4W488_9EUKA</name>
<reference evidence="2 3" key="1">
    <citation type="submission" date="2019-03" db="EMBL/GenBank/DDBJ databases">
        <title>Single cell metagenomics reveals metabolic interactions within the superorganism composed of flagellate Streblomastix strix and complex community of Bacteroidetes bacteria on its surface.</title>
        <authorList>
            <person name="Treitli S.C."/>
            <person name="Kolisko M."/>
            <person name="Husnik F."/>
            <person name="Keeling P."/>
            <person name="Hampl V."/>
        </authorList>
    </citation>
    <scope>NUCLEOTIDE SEQUENCE [LARGE SCALE GENOMIC DNA]</scope>
    <source>
        <strain evidence="2">ST1C</strain>
    </source>
</reference>
<evidence type="ECO:0000313" key="3">
    <source>
        <dbReference type="Proteomes" id="UP000324800"/>
    </source>
</evidence>
<evidence type="ECO:0000256" key="1">
    <source>
        <dbReference type="SAM" id="MobiDB-lite"/>
    </source>
</evidence>
<comment type="caution">
    <text evidence="2">The sequence shown here is derived from an EMBL/GenBank/DDBJ whole genome shotgun (WGS) entry which is preliminary data.</text>
</comment>
<dbReference type="EMBL" id="SNRW01003472">
    <property type="protein sequence ID" value="KAA6389751.1"/>
    <property type="molecule type" value="Genomic_DNA"/>
</dbReference>
<feature type="region of interest" description="Disordered" evidence="1">
    <location>
        <begin position="150"/>
        <end position="170"/>
    </location>
</feature>
<proteinExistence type="predicted"/>
<gene>
    <name evidence="2" type="ORF">EZS28_014724</name>
</gene>
<feature type="region of interest" description="Disordered" evidence="1">
    <location>
        <begin position="82"/>
        <end position="119"/>
    </location>
</feature>
<dbReference type="AlphaFoldDB" id="A0A5J4W488"/>
<feature type="compositionally biased region" description="Low complexity" evidence="1">
    <location>
        <begin position="95"/>
        <end position="119"/>
    </location>
</feature>
<organism evidence="2 3">
    <name type="scientific">Streblomastix strix</name>
    <dbReference type="NCBI Taxonomy" id="222440"/>
    <lineage>
        <taxon>Eukaryota</taxon>
        <taxon>Metamonada</taxon>
        <taxon>Preaxostyla</taxon>
        <taxon>Oxymonadida</taxon>
        <taxon>Streblomastigidae</taxon>
        <taxon>Streblomastix</taxon>
    </lineage>
</organism>
<protein>
    <submittedName>
        <fullName evidence="2">Uncharacterized protein</fullName>
    </submittedName>
</protein>
<evidence type="ECO:0000313" key="2">
    <source>
        <dbReference type="EMBL" id="KAA6389751.1"/>
    </source>
</evidence>
<accession>A0A5J4W488</accession>